<dbReference type="RefSeq" id="WP_157583192.1">
    <property type="nucleotide sequence ID" value="NZ_WPIN01000001.1"/>
</dbReference>
<feature type="transmembrane region" description="Helical" evidence="1">
    <location>
        <begin position="185"/>
        <end position="204"/>
    </location>
</feature>
<reference evidence="2 3" key="1">
    <citation type="submission" date="2019-12" db="EMBL/GenBank/DDBJ databases">
        <title>Spirosoma sp. HMF4905 genome sequencing and assembly.</title>
        <authorList>
            <person name="Kang H."/>
            <person name="Cha I."/>
            <person name="Kim H."/>
            <person name="Joh K."/>
        </authorList>
    </citation>
    <scope>NUCLEOTIDE SEQUENCE [LARGE SCALE GENOMIC DNA]</scope>
    <source>
        <strain evidence="2 3">HMF4905</strain>
    </source>
</reference>
<feature type="transmembrane region" description="Helical" evidence="1">
    <location>
        <begin position="70"/>
        <end position="92"/>
    </location>
</feature>
<keyword evidence="1" id="KW-1133">Transmembrane helix</keyword>
<sequence length="208" mass="23138">MKEEQDYMRHITEIRSMMERSSKFLSLSGWAGIMAGIYALTGAYIAYTFLDFNPDNVVYSTAKTGSLSSSLPKVIFLAIVLLILAIGTAIFLSYKKAAKRGEKLWNAIAKRLLINMAVPLIVGGLLVLILIAKGLIGLVAPFTLLFYGLALYNASNFTYEEVKSFGLIEIGLGLISAYFVEYGLICWALGFGVVHIIYGIYMHYRYER</sequence>
<feature type="transmembrane region" description="Helical" evidence="1">
    <location>
        <begin position="24"/>
        <end position="50"/>
    </location>
</feature>
<dbReference type="AlphaFoldDB" id="A0A7K1S668"/>
<dbReference type="Proteomes" id="UP000436006">
    <property type="component" value="Unassembled WGS sequence"/>
</dbReference>
<evidence type="ECO:0000313" key="3">
    <source>
        <dbReference type="Proteomes" id="UP000436006"/>
    </source>
</evidence>
<gene>
    <name evidence="2" type="ORF">GO755_03670</name>
</gene>
<accession>A0A7K1S668</accession>
<dbReference type="EMBL" id="WPIN01000001">
    <property type="protein sequence ID" value="MVM29118.1"/>
    <property type="molecule type" value="Genomic_DNA"/>
</dbReference>
<evidence type="ECO:0000313" key="2">
    <source>
        <dbReference type="EMBL" id="MVM29118.1"/>
    </source>
</evidence>
<feature type="transmembrane region" description="Helical" evidence="1">
    <location>
        <begin position="138"/>
        <end position="155"/>
    </location>
</feature>
<name>A0A7K1S668_9BACT</name>
<keyword evidence="1" id="KW-0812">Transmembrane</keyword>
<proteinExistence type="predicted"/>
<evidence type="ECO:0000256" key="1">
    <source>
        <dbReference type="SAM" id="Phobius"/>
    </source>
</evidence>
<protein>
    <submittedName>
        <fullName evidence="2">Uncharacterized protein</fullName>
    </submittedName>
</protein>
<feature type="transmembrane region" description="Helical" evidence="1">
    <location>
        <begin position="112"/>
        <end position="132"/>
    </location>
</feature>
<comment type="caution">
    <text evidence="2">The sequence shown here is derived from an EMBL/GenBank/DDBJ whole genome shotgun (WGS) entry which is preliminary data.</text>
</comment>
<organism evidence="2 3">
    <name type="scientific">Spirosoma arboris</name>
    <dbReference type="NCBI Taxonomy" id="2682092"/>
    <lineage>
        <taxon>Bacteria</taxon>
        <taxon>Pseudomonadati</taxon>
        <taxon>Bacteroidota</taxon>
        <taxon>Cytophagia</taxon>
        <taxon>Cytophagales</taxon>
        <taxon>Cytophagaceae</taxon>
        <taxon>Spirosoma</taxon>
    </lineage>
</organism>
<keyword evidence="3" id="KW-1185">Reference proteome</keyword>
<keyword evidence="1" id="KW-0472">Membrane</keyword>